<sequence length="383" mass="40345">MTAVAAPQSEGPHSEAPIYVIARGQGFDQGLARISAYSDGGVPTLTYLMDLPPAGPQQVSFSDGLAWDGALERLIVSATDGFAQQFFGVDLATQTTHLLFEDDLPVQMQGFALGSDGIGYGQHLGSTEVLEIDLELQSVGVAGDFGAATGSALALSPDGSVYALDMDTVLRRFDPVTSQTTVIGPTYLWGTAGMDFTEDGRLFVLMTHGQLFELDPHTGAIDQVSFVNGLEFFPGAYYALAGMTVAVPRPSEWSTLCGSNQQALLPVGQASVASNDFELASHGLPPNVFAMVIASESSQPPATTGQFAGAVCLGPPIARLGATIQLTAPDGRIRLRIDLSSGPSLGGMAPVVAGDTRFFQLWYRHQQASTTSEFTSAIEVRFQ</sequence>
<dbReference type="InterPro" id="IPR011042">
    <property type="entry name" value="6-blade_b-propeller_TolB-like"/>
</dbReference>
<dbReference type="Proteomes" id="UP000320390">
    <property type="component" value="Chromosome"/>
</dbReference>
<dbReference type="EMBL" id="CP036434">
    <property type="protein sequence ID" value="QDV08426.1"/>
    <property type="molecule type" value="Genomic_DNA"/>
</dbReference>
<protein>
    <submittedName>
        <fullName evidence="1">Uncharacterized protein</fullName>
    </submittedName>
</protein>
<accession>A0A518EWE9</accession>
<evidence type="ECO:0000313" key="1">
    <source>
        <dbReference type="EMBL" id="QDV08426.1"/>
    </source>
</evidence>
<reference evidence="1 2" key="1">
    <citation type="submission" date="2019-02" db="EMBL/GenBank/DDBJ databases">
        <title>Deep-cultivation of Planctomycetes and their phenomic and genomic characterization uncovers novel biology.</title>
        <authorList>
            <person name="Wiegand S."/>
            <person name="Jogler M."/>
            <person name="Boedeker C."/>
            <person name="Pinto D."/>
            <person name="Vollmers J."/>
            <person name="Rivas-Marin E."/>
            <person name="Kohn T."/>
            <person name="Peeters S.H."/>
            <person name="Heuer A."/>
            <person name="Rast P."/>
            <person name="Oberbeckmann S."/>
            <person name="Bunk B."/>
            <person name="Jeske O."/>
            <person name="Meyerdierks A."/>
            <person name="Storesund J.E."/>
            <person name="Kallscheuer N."/>
            <person name="Luecker S."/>
            <person name="Lage O.M."/>
            <person name="Pohl T."/>
            <person name="Merkel B.J."/>
            <person name="Hornburger P."/>
            <person name="Mueller R.-W."/>
            <person name="Bruemmer F."/>
            <person name="Labrenz M."/>
            <person name="Spormann A.M."/>
            <person name="Op den Camp H."/>
            <person name="Overmann J."/>
            <person name="Amann R."/>
            <person name="Jetten M.S.M."/>
            <person name="Mascher T."/>
            <person name="Medema M.H."/>
            <person name="Devos D.P."/>
            <person name="Kaster A.-K."/>
            <person name="Ovreas L."/>
            <person name="Rohde M."/>
            <person name="Galperin M.Y."/>
            <person name="Jogler C."/>
        </authorList>
    </citation>
    <scope>NUCLEOTIDE SEQUENCE [LARGE SCALE GENOMIC DNA]</scope>
    <source>
        <strain evidence="1 2">Poly30</strain>
    </source>
</reference>
<dbReference type="AlphaFoldDB" id="A0A518EWE9"/>
<evidence type="ECO:0000313" key="2">
    <source>
        <dbReference type="Proteomes" id="UP000320390"/>
    </source>
</evidence>
<proteinExistence type="predicted"/>
<dbReference type="SUPFAM" id="SSF69304">
    <property type="entry name" value="Tricorn protease N-terminal domain"/>
    <property type="match status" value="1"/>
</dbReference>
<name>A0A518EWE9_9BACT</name>
<dbReference type="Gene3D" id="2.120.10.30">
    <property type="entry name" value="TolB, C-terminal domain"/>
    <property type="match status" value="1"/>
</dbReference>
<gene>
    <name evidence="1" type="ORF">Poly30_39690</name>
</gene>
<keyword evidence="2" id="KW-1185">Reference proteome</keyword>
<organism evidence="1 2">
    <name type="scientific">Saltatorellus ferox</name>
    <dbReference type="NCBI Taxonomy" id="2528018"/>
    <lineage>
        <taxon>Bacteria</taxon>
        <taxon>Pseudomonadati</taxon>
        <taxon>Planctomycetota</taxon>
        <taxon>Planctomycetia</taxon>
        <taxon>Planctomycetia incertae sedis</taxon>
        <taxon>Saltatorellus</taxon>
    </lineage>
</organism>